<protein>
    <recommendedName>
        <fullName evidence="6">Lysozyme inhibitor LprI N-terminal domain-containing protein</fullName>
    </recommendedName>
</protein>
<dbReference type="EMBL" id="VOMC01000014">
    <property type="protein sequence ID" value="NVI04989.1"/>
    <property type="molecule type" value="Genomic_DNA"/>
</dbReference>
<gene>
    <name evidence="3" type="ORF">FSB64_14625</name>
    <name evidence="2" type="ORF">HDG41_000042</name>
</gene>
<keyword evidence="5" id="KW-1185">Reference proteome</keyword>
<keyword evidence="1" id="KW-0732">Signal</keyword>
<evidence type="ECO:0000313" key="4">
    <source>
        <dbReference type="Proteomes" id="UP000592820"/>
    </source>
</evidence>
<dbReference type="Proteomes" id="UP000821598">
    <property type="component" value="Unassembled WGS sequence"/>
</dbReference>
<name>A0A7W8L2D7_9BURK</name>
<evidence type="ECO:0008006" key="6">
    <source>
        <dbReference type="Google" id="ProtNLM"/>
    </source>
</evidence>
<evidence type="ECO:0000313" key="2">
    <source>
        <dbReference type="EMBL" id="MBB5398006.1"/>
    </source>
</evidence>
<dbReference type="Proteomes" id="UP000592820">
    <property type="component" value="Unassembled WGS sequence"/>
</dbReference>
<reference evidence="2 4" key="2">
    <citation type="submission" date="2020-08" db="EMBL/GenBank/DDBJ databases">
        <title>Genomic Encyclopedia of Type Strains, Phase IV (KMG-V): Genome sequencing to study the core and pangenomes of soil and plant-associated prokaryotes.</title>
        <authorList>
            <person name="Whitman W."/>
        </authorList>
    </citation>
    <scope>NUCLEOTIDE SEQUENCE [LARGE SCALE GENOMIC DNA]</scope>
    <source>
        <strain evidence="2 4">JPY162</strain>
    </source>
</reference>
<evidence type="ECO:0000256" key="1">
    <source>
        <dbReference type="SAM" id="SignalP"/>
    </source>
</evidence>
<evidence type="ECO:0000313" key="3">
    <source>
        <dbReference type="EMBL" id="NVI04989.1"/>
    </source>
</evidence>
<proteinExistence type="predicted"/>
<dbReference type="RefSeq" id="WP_176367056.1">
    <property type="nucleotide sequence ID" value="NZ_JACHDE010000001.1"/>
</dbReference>
<evidence type="ECO:0000313" key="5">
    <source>
        <dbReference type="Proteomes" id="UP000821598"/>
    </source>
</evidence>
<feature type="chain" id="PRO_5031414034" description="Lysozyme inhibitor LprI N-terminal domain-containing protein" evidence="1">
    <location>
        <begin position="22"/>
        <end position="149"/>
    </location>
</feature>
<feature type="signal peptide" evidence="1">
    <location>
        <begin position="1"/>
        <end position="21"/>
    </location>
</feature>
<accession>A0A7W8L2D7</accession>
<dbReference type="AlphaFoldDB" id="A0A7W8L2D7"/>
<reference evidence="3 5" key="1">
    <citation type="submission" date="2019-08" db="EMBL/GenBank/DDBJ databases">
        <title>Paraburkholderia simonii sp. nov. and P. youngii sp. nov. Brazilian and Mexican Mimosa-associated rhizobia.</title>
        <authorList>
            <person name="Mavima L."/>
            <person name="Beukes C.W."/>
            <person name="Palmer M."/>
            <person name="De Meyer S.E."/>
            <person name="James E.K."/>
            <person name="Maluk M."/>
            <person name="Avontuur J.R."/>
            <person name="Chan W.Y."/>
            <person name="Venter S.N."/>
            <person name="Steenkamp E.T."/>
        </authorList>
    </citation>
    <scope>NUCLEOTIDE SEQUENCE [LARGE SCALE GENOMIC DNA]</scope>
    <source>
        <strain evidence="3 5">JPY454</strain>
    </source>
</reference>
<organism evidence="2 4">
    <name type="scientific">Paraburkholderia youngii</name>
    <dbReference type="NCBI Taxonomy" id="2782701"/>
    <lineage>
        <taxon>Bacteria</taxon>
        <taxon>Pseudomonadati</taxon>
        <taxon>Pseudomonadota</taxon>
        <taxon>Betaproteobacteria</taxon>
        <taxon>Burkholderiales</taxon>
        <taxon>Burkholderiaceae</taxon>
        <taxon>Paraburkholderia</taxon>
    </lineage>
</organism>
<comment type="caution">
    <text evidence="2">The sequence shown here is derived from an EMBL/GenBank/DDBJ whole genome shotgun (WGS) entry which is preliminary data.</text>
</comment>
<sequence>MRVTNVLAATLISCVSISAFADAACDAKAKTRDDFLACTSIDTDRALSGAMRLYQAIRPLTKGEKQVALDRNFNIWQSRLKSDCDVLGKAFNDWGDDYSPDTDFQIAECRLKISAQELEFYSWLACPDDIETSDKPKCAALKEALGQHK</sequence>
<dbReference type="EMBL" id="JACHDE010000001">
    <property type="protein sequence ID" value="MBB5398006.1"/>
    <property type="molecule type" value="Genomic_DNA"/>
</dbReference>